<protein>
    <submittedName>
        <fullName evidence="1">Uncharacterized protein</fullName>
    </submittedName>
</protein>
<keyword evidence="2" id="KW-1185">Reference proteome</keyword>
<reference evidence="1" key="1">
    <citation type="submission" date="2020-05" db="EMBL/GenBank/DDBJ databases">
        <title>Large-scale comparative analyses of tick genomes elucidate their genetic diversity and vector capacities.</title>
        <authorList>
            <person name="Jia N."/>
            <person name="Wang J."/>
            <person name="Shi W."/>
            <person name="Du L."/>
            <person name="Sun Y."/>
            <person name="Zhan W."/>
            <person name="Jiang J."/>
            <person name="Wang Q."/>
            <person name="Zhang B."/>
            <person name="Ji P."/>
            <person name="Sakyi L.B."/>
            <person name="Cui X."/>
            <person name="Yuan T."/>
            <person name="Jiang B."/>
            <person name="Yang W."/>
            <person name="Lam T.T.-Y."/>
            <person name="Chang Q."/>
            <person name="Ding S."/>
            <person name="Wang X."/>
            <person name="Zhu J."/>
            <person name="Ruan X."/>
            <person name="Zhao L."/>
            <person name="Wei J."/>
            <person name="Que T."/>
            <person name="Du C."/>
            <person name="Cheng J."/>
            <person name="Dai P."/>
            <person name="Han X."/>
            <person name="Huang E."/>
            <person name="Gao Y."/>
            <person name="Liu J."/>
            <person name="Shao H."/>
            <person name="Ye R."/>
            <person name="Li L."/>
            <person name="Wei W."/>
            <person name="Wang X."/>
            <person name="Wang C."/>
            <person name="Yang T."/>
            <person name="Huo Q."/>
            <person name="Li W."/>
            <person name="Guo W."/>
            <person name="Chen H."/>
            <person name="Zhou L."/>
            <person name="Ni X."/>
            <person name="Tian J."/>
            <person name="Zhou Y."/>
            <person name="Sheng Y."/>
            <person name="Liu T."/>
            <person name="Pan Y."/>
            <person name="Xia L."/>
            <person name="Li J."/>
            <person name="Zhao F."/>
            <person name="Cao W."/>
        </authorList>
    </citation>
    <scope>NUCLEOTIDE SEQUENCE</scope>
    <source>
        <strain evidence="1">Hyas-2018</strain>
    </source>
</reference>
<name>A0ACB7TGM8_HYAAI</name>
<proteinExistence type="predicted"/>
<accession>A0ACB7TGM8</accession>
<organism evidence="1 2">
    <name type="scientific">Hyalomma asiaticum</name>
    <name type="common">Tick</name>
    <dbReference type="NCBI Taxonomy" id="266040"/>
    <lineage>
        <taxon>Eukaryota</taxon>
        <taxon>Metazoa</taxon>
        <taxon>Ecdysozoa</taxon>
        <taxon>Arthropoda</taxon>
        <taxon>Chelicerata</taxon>
        <taxon>Arachnida</taxon>
        <taxon>Acari</taxon>
        <taxon>Parasitiformes</taxon>
        <taxon>Ixodida</taxon>
        <taxon>Ixodoidea</taxon>
        <taxon>Ixodidae</taxon>
        <taxon>Hyalomminae</taxon>
        <taxon>Hyalomma</taxon>
    </lineage>
</organism>
<evidence type="ECO:0000313" key="1">
    <source>
        <dbReference type="EMBL" id="KAH6946321.1"/>
    </source>
</evidence>
<gene>
    <name evidence="1" type="ORF">HPB50_012777</name>
</gene>
<sequence>MSLVVGDLDNDGEGERIVIEPYHSSSLLNSETALLFVSVAILAALTACCWCGFYAASKRKRLSACFQQLHAPAEVPAPVQELQAPRPSSAHSQVYAHYLQPHLNAGAPPLPPLHQLHTSLEMACHAPGFKHINDPHAS</sequence>
<dbReference type="Proteomes" id="UP000821845">
    <property type="component" value="Chromosome 1"/>
</dbReference>
<evidence type="ECO:0000313" key="2">
    <source>
        <dbReference type="Proteomes" id="UP000821845"/>
    </source>
</evidence>
<dbReference type="EMBL" id="CM023481">
    <property type="protein sequence ID" value="KAH6946321.1"/>
    <property type="molecule type" value="Genomic_DNA"/>
</dbReference>
<comment type="caution">
    <text evidence="1">The sequence shown here is derived from an EMBL/GenBank/DDBJ whole genome shotgun (WGS) entry which is preliminary data.</text>
</comment>